<dbReference type="InterPro" id="IPR001789">
    <property type="entry name" value="Sig_transdc_resp-reg_receiver"/>
</dbReference>
<feature type="domain" description="Response regulatory" evidence="3">
    <location>
        <begin position="2"/>
        <end position="119"/>
    </location>
</feature>
<evidence type="ECO:0000256" key="2">
    <source>
        <dbReference type="PROSITE-ProRule" id="PRU00169"/>
    </source>
</evidence>
<gene>
    <name evidence="4" type="ORF">A3J43_00140</name>
</gene>
<dbReference type="EMBL" id="MGEF01000064">
    <property type="protein sequence ID" value="OGL77180.1"/>
    <property type="molecule type" value="Genomic_DNA"/>
</dbReference>
<dbReference type="Gene3D" id="3.40.50.2300">
    <property type="match status" value="1"/>
</dbReference>
<sequence length="135" mass="14914">MKAFIIEDERMLLTALTAEFKKRGWEVVSAADGAEALALIRRRFQAHVVVLDLVLPKVDGFEVLRVLKGDPLLRKIPVVVLTNLSDETTIAAIVTAGGTDYMVKADYSLKETVGKIIEIAQRPKLNGEIKSQKPK</sequence>
<dbReference type="PANTHER" id="PTHR44591:SF3">
    <property type="entry name" value="RESPONSE REGULATORY DOMAIN-CONTAINING PROTEIN"/>
    <property type="match status" value="1"/>
</dbReference>
<dbReference type="Proteomes" id="UP000176604">
    <property type="component" value="Unassembled WGS sequence"/>
</dbReference>
<evidence type="ECO:0000259" key="3">
    <source>
        <dbReference type="PROSITE" id="PS50110"/>
    </source>
</evidence>
<dbReference type="SMART" id="SM00448">
    <property type="entry name" value="REC"/>
    <property type="match status" value="1"/>
</dbReference>
<evidence type="ECO:0000256" key="1">
    <source>
        <dbReference type="ARBA" id="ARBA00022553"/>
    </source>
</evidence>
<name>A0A1F7UFX5_9BACT</name>
<dbReference type="PANTHER" id="PTHR44591">
    <property type="entry name" value="STRESS RESPONSE REGULATOR PROTEIN 1"/>
    <property type="match status" value="1"/>
</dbReference>
<organism evidence="4 5">
    <name type="scientific">Candidatus Uhrbacteria bacterium RIFCSPHIGHO2_12_FULL_54_23</name>
    <dbReference type="NCBI Taxonomy" id="1802397"/>
    <lineage>
        <taxon>Bacteria</taxon>
        <taxon>Candidatus Uhriibacteriota</taxon>
    </lineage>
</organism>
<proteinExistence type="predicted"/>
<dbReference type="AlphaFoldDB" id="A0A1F7UFX5"/>
<dbReference type="PROSITE" id="PS50110">
    <property type="entry name" value="RESPONSE_REGULATORY"/>
    <property type="match status" value="1"/>
</dbReference>
<dbReference type="GO" id="GO:0000160">
    <property type="term" value="P:phosphorelay signal transduction system"/>
    <property type="evidence" value="ECO:0007669"/>
    <property type="project" value="InterPro"/>
</dbReference>
<dbReference type="SUPFAM" id="SSF52172">
    <property type="entry name" value="CheY-like"/>
    <property type="match status" value="1"/>
</dbReference>
<dbReference type="InterPro" id="IPR050595">
    <property type="entry name" value="Bact_response_regulator"/>
</dbReference>
<dbReference type="Pfam" id="PF00072">
    <property type="entry name" value="Response_reg"/>
    <property type="match status" value="1"/>
</dbReference>
<accession>A0A1F7UFX5</accession>
<dbReference type="STRING" id="1802397.A3J43_00140"/>
<protein>
    <recommendedName>
        <fullName evidence="3">Response regulatory domain-containing protein</fullName>
    </recommendedName>
</protein>
<evidence type="ECO:0000313" key="4">
    <source>
        <dbReference type="EMBL" id="OGL77180.1"/>
    </source>
</evidence>
<reference evidence="4 5" key="1">
    <citation type="journal article" date="2016" name="Nat. Commun.">
        <title>Thousands of microbial genomes shed light on interconnected biogeochemical processes in an aquifer system.</title>
        <authorList>
            <person name="Anantharaman K."/>
            <person name="Brown C.T."/>
            <person name="Hug L.A."/>
            <person name="Sharon I."/>
            <person name="Castelle C.J."/>
            <person name="Probst A.J."/>
            <person name="Thomas B.C."/>
            <person name="Singh A."/>
            <person name="Wilkins M.J."/>
            <person name="Karaoz U."/>
            <person name="Brodie E.L."/>
            <person name="Williams K.H."/>
            <person name="Hubbard S.S."/>
            <person name="Banfield J.F."/>
        </authorList>
    </citation>
    <scope>NUCLEOTIDE SEQUENCE [LARGE SCALE GENOMIC DNA]</scope>
</reference>
<comment type="caution">
    <text evidence="4">The sequence shown here is derived from an EMBL/GenBank/DDBJ whole genome shotgun (WGS) entry which is preliminary data.</text>
</comment>
<dbReference type="CDD" id="cd17574">
    <property type="entry name" value="REC_OmpR"/>
    <property type="match status" value="1"/>
</dbReference>
<keyword evidence="1 2" id="KW-0597">Phosphoprotein</keyword>
<evidence type="ECO:0000313" key="5">
    <source>
        <dbReference type="Proteomes" id="UP000176604"/>
    </source>
</evidence>
<feature type="modified residue" description="4-aspartylphosphate" evidence="2">
    <location>
        <position position="52"/>
    </location>
</feature>
<dbReference type="InterPro" id="IPR011006">
    <property type="entry name" value="CheY-like_superfamily"/>
</dbReference>